<evidence type="ECO:0000256" key="12">
    <source>
        <dbReference type="SAM" id="Phobius"/>
    </source>
</evidence>
<protein>
    <submittedName>
        <fullName evidence="13">Zinc transporter</fullName>
    </submittedName>
</protein>
<keyword evidence="3" id="KW-0813">Transport</keyword>
<feature type="transmembrane region" description="Helical" evidence="12">
    <location>
        <begin position="274"/>
        <end position="296"/>
    </location>
</feature>
<evidence type="ECO:0000313" key="14">
    <source>
        <dbReference type="Proteomes" id="UP000548867"/>
    </source>
</evidence>
<gene>
    <name evidence="13" type="ORF">GGR38_001725</name>
</gene>
<evidence type="ECO:0000256" key="5">
    <source>
        <dbReference type="ARBA" id="ARBA00022519"/>
    </source>
</evidence>
<evidence type="ECO:0000256" key="8">
    <source>
        <dbReference type="ARBA" id="ARBA00022989"/>
    </source>
</evidence>
<keyword evidence="11" id="KW-0175">Coiled coil</keyword>
<accession>A0A7W6CKU9</accession>
<keyword evidence="9" id="KW-0406">Ion transport</keyword>
<evidence type="ECO:0000256" key="10">
    <source>
        <dbReference type="ARBA" id="ARBA00023136"/>
    </source>
</evidence>
<dbReference type="InterPro" id="IPR045861">
    <property type="entry name" value="CorA_cytoplasmic_dom"/>
</dbReference>
<evidence type="ECO:0000256" key="4">
    <source>
        <dbReference type="ARBA" id="ARBA00022475"/>
    </source>
</evidence>
<evidence type="ECO:0000256" key="3">
    <source>
        <dbReference type="ARBA" id="ARBA00022448"/>
    </source>
</evidence>
<keyword evidence="8 12" id="KW-1133">Transmembrane helix</keyword>
<dbReference type="GO" id="GO:0015087">
    <property type="term" value="F:cobalt ion transmembrane transporter activity"/>
    <property type="evidence" value="ECO:0007669"/>
    <property type="project" value="TreeGrafter"/>
</dbReference>
<evidence type="ECO:0000313" key="13">
    <source>
        <dbReference type="EMBL" id="MBB3954786.1"/>
    </source>
</evidence>
<comment type="similarity">
    <text evidence="2">Belongs to the CorA metal ion transporter (MIT) (TC 1.A.35) family.</text>
</comment>
<dbReference type="GO" id="GO:0005886">
    <property type="term" value="C:plasma membrane"/>
    <property type="evidence" value="ECO:0007669"/>
    <property type="project" value="UniProtKB-SubCell"/>
</dbReference>
<dbReference type="Proteomes" id="UP000548867">
    <property type="component" value="Unassembled WGS sequence"/>
</dbReference>
<feature type="transmembrane region" description="Helical" evidence="12">
    <location>
        <begin position="308"/>
        <end position="327"/>
    </location>
</feature>
<evidence type="ECO:0000256" key="7">
    <source>
        <dbReference type="ARBA" id="ARBA00022833"/>
    </source>
</evidence>
<dbReference type="GO" id="GO:0050897">
    <property type="term" value="F:cobalt ion binding"/>
    <property type="evidence" value="ECO:0007669"/>
    <property type="project" value="TreeGrafter"/>
</dbReference>
<organism evidence="13 14">
    <name type="scientific">Novosphingobium sediminicola</name>
    <dbReference type="NCBI Taxonomy" id="563162"/>
    <lineage>
        <taxon>Bacteria</taxon>
        <taxon>Pseudomonadati</taxon>
        <taxon>Pseudomonadota</taxon>
        <taxon>Alphaproteobacteria</taxon>
        <taxon>Sphingomonadales</taxon>
        <taxon>Sphingomonadaceae</taxon>
        <taxon>Novosphingobium</taxon>
    </lineage>
</organism>
<keyword evidence="6 12" id="KW-0812">Transmembrane</keyword>
<dbReference type="AlphaFoldDB" id="A0A7W6CKU9"/>
<comment type="subcellular location">
    <subcellularLocation>
        <location evidence="1">Cell membrane</location>
        <topology evidence="1">Multi-pass membrane protein</topology>
    </subcellularLocation>
</comment>
<dbReference type="InterPro" id="IPR002523">
    <property type="entry name" value="MgTranspt_CorA/ZnTranspt_ZntB"/>
</dbReference>
<dbReference type="Gene3D" id="3.30.460.20">
    <property type="entry name" value="CorA soluble domain-like"/>
    <property type="match status" value="1"/>
</dbReference>
<evidence type="ECO:0000256" key="2">
    <source>
        <dbReference type="ARBA" id="ARBA00009765"/>
    </source>
</evidence>
<evidence type="ECO:0000256" key="6">
    <source>
        <dbReference type="ARBA" id="ARBA00022692"/>
    </source>
</evidence>
<reference evidence="13 14" key="1">
    <citation type="submission" date="2020-08" db="EMBL/GenBank/DDBJ databases">
        <title>Genomic Encyclopedia of Type Strains, Phase IV (KMG-IV): sequencing the most valuable type-strain genomes for metagenomic binning, comparative biology and taxonomic classification.</title>
        <authorList>
            <person name="Goeker M."/>
        </authorList>
    </citation>
    <scope>NUCLEOTIDE SEQUENCE [LARGE SCALE GENOMIC DNA]</scope>
    <source>
        <strain evidence="13 14">DSM 27057</strain>
    </source>
</reference>
<dbReference type="PANTHER" id="PTHR46494:SF3">
    <property type="entry name" value="ZINC TRANSPORT PROTEIN ZNTB"/>
    <property type="match status" value="1"/>
</dbReference>
<sequence>MFAPGVNMPERAPAWSQPGNGLLWGKDFYTTGPRDIAIDTPRADGVFRWLHMSLADNGARQWIERADFLPQNVREAMLAPDTHQSSFVEGDTLSCVLQDLQRDFEIRYTDRAGTVHVAITPDMIITARMHPLGFADVLRDRFAEKLFIDSAQRALDVLVSAIVTNQAALVTQLSARVQKAEDAVLAGKAPPSARDLLELRRRLSIIHRMMDGTKRVLMRLEEDGDLDAALHPTVEKLTQRAQGLDEDVTAAQGQVRMLREELELAANQRINRNLYILSVMTVLLMPATLVTGFFGMNTGALPFAHGSGTWVAGGVALLASLATYLYLHWRGFFR</sequence>
<dbReference type="Gene3D" id="1.20.58.340">
    <property type="entry name" value="Magnesium transport protein CorA, transmembrane region"/>
    <property type="match status" value="2"/>
</dbReference>
<dbReference type="Pfam" id="PF01544">
    <property type="entry name" value="CorA"/>
    <property type="match status" value="1"/>
</dbReference>
<keyword evidence="4" id="KW-1003">Cell membrane</keyword>
<proteinExistence type="inferred from homology"/>
<dbReference type="EMBL" id="JACIDX010000005">
    <property type="protein sequence ID" value="MBB3954786.1"/>
    <property type="molecule type" value="Genomic_DNA"/>
</dbReference>
<keyword evidence="7" id="KW-0862">Zinc</keyword>
<dbReference type="SUPFAM" id="SSF143865">
    <property type="entry name" value="CorA soluble domain-like"/>
    <property type="match status" value="1"/>
</dbReference>
<dbReference type="SUPFAM" id="SSF144083">
    <property type="entry name" value="Magnesium transport protein CorA, transmembrane region"/>
    <property type="match status" value="1"/>
</dbReference>
<dbReference type="PANTHER" id="PTHR46494">
    <property type="entry name" value="CORA FAMILY METAL ION TRANSPORTER (EUROFUNG)"/>
    <property type="match status" value="1"/>
</dbReference>
<feature type="coiled-coil region" evidence="11">
    <location>
        <begin position="234"/>
        <end position="268"/>
    </location>
</feature>
<evidence type="ECO:0000256" key="9">
    <source>
        <dbReference type="ARBA" id="ARBA00023065"/>
    </source>
</evidence>
<keyword evidence="10 12" id="KW-0472">Membrane</keyword>
<keyword evidence="14" id="KW-1185">Reference proteome</keyword>
<dbReference type="GO" id="GO:0000287">
    <property type="term" value="F:magnesium ion binding"/>
    <property type="evidence" value="ECO:0007669"/>
    <property type="project" value="TreeGrafter"/>
</dbReference>
<dbReference type="InterPro" id="IPR045863">
    <property type="entry name" value="CorA_TM1_TM2"/>
</dbReference>
<evidence type="ECO:0000256" key="11">
    <source>
        <dbReference type="SAM" id="Coils"/>
    </source>
</evidence>
<comment type="caution">
    <text evidence="13">The sequence shown here is derived from an EMBL/GenBank/DDBJ whole genome shotgun (WGS) entry which is preliminary data.</text>
</comment>
<name>A0A7W6CKU9_9SPHN</name>
<evidence type="ECO:0000256" key="1">
    <source>
        <dbReference type="ARBA" id="ARBA00004651"/>
    </source>
</evidence>
<keyword evidence="5" id="KW-0997">Cell inner membrane</keyword>
<dbReference type="GO" id="GO:0015095">
    <property type="term" value="F:magnesium ion transmembrane transporter activity"/>
    <property type="evidence" value="ECO:0007669"/>
    <property type="project" value="TreeGrafter"/>
</dbReference>